<evidence type="ECO:0000256" key="1">
    <source>
        <dbReference type="ARBA" id="ARBA00022837"/>
    </source>
</evidence>
<keyword evidence="4" id="KW-1185">Reference proteome</keyword>
<evidence type="ECO:0000313" key="3">
    <source>
        <dbReference type="EMBL" id="GMH75735.1"/>
    </source>
</evidence>
<dbReference type="PROSITE" id="PS50222">
    <property type="entry name" value="EF_HAND_2"/>
    <property type="match status" value="1"/>
</dbReference>
<evidence type="ECO:0000313" key="4">
    <source>
        <dbReference type="Proteomes" id="UP001165122"/>
    </source>
</evidence>
<dbReference type="GO" id="GO:0005509">
    <property type="term" value="F:calcium ion binding"/>
    <property type="evidence" value="ECO:0007669"/>
    <property type="project" value="InterPro"/>
</dbReference>
<sequence>MHSTKPARVPRNTMELFNMLDLDRNGVLDKTEFYSATAKLNMSEEDTEKLFTKLDINGDGVLTAKEFSDIELQGSLFSVAGLAHFFKQNVMDRATQLEMANPGRWTLSTDKFEKESRKVKQYYD</sequence>
<dbReference type="CDD" id="cd00051">
    <property type="entry name" value="EFh"/>
    <property type="match status" value="1"/>
</dbReference>
<dbReference type="Pfam" id="PF13499">
    <property type="entry name" value="EF-hand_7"/>
    <property type="match status" value="1"/>
</dbReference>
<dbReference type="AlphaFoldDB" id="A0A9W7ATI0"/>
<dbReference type="Gene3D" id="1.10.238.10">
    <property type="entry name" value="EF-hand"/>
    <property type="match status" value="1"/>
</dbReference>
<accession>A0A9W7ATI0</accession>
<dbReference type="InterPro" id="IPR002048">
    <property type="entry name" value="EF_hand_dom"/>
</dbReference>
<dbReference type="SMART" id="SM00054">
    <property type="entry name" value="EFh"/>
    <property type="match status" value="2"/>
</dbReference>
<protein>
    <recommendedName>
        <fullName evidence="2">EF-hand domain-containing protein</fullName>
    </recommendedName>
</protein>
<evidence type="ECO:0000259" key="2">
    <source>
        <dbReference type="PROSITE" id="PS50222"/>
    </source>
</evidence>
<gene>
    <name evidence="3" type="ORF">TrLO_g562</name>
</gene>
<reference evidence="4" key="1">
    <citation type="journal article" date="2023" name="Commun. Biol.">
        <title>Genome analysis of Parmales, the sister group of diatoms, reveals the evolutionary specialization of diatoms from phago-mixotrophs to photoautotrophs.</title>
        <authorList>
            <person name="Ban H."/>
            <person name="Sato S."/>
            <person name="Yoshikawa S."/>
            <person name="Yamada K."/>
            <person name="Nakamura Y."/>
            <person name="Ichinomiya M."/>
            <person name="Sato N."/>
            <person name="Blanc-Mathieu R."/>
            <person name="Endo H."/>
            <person name="Kuwata A."/>
            <person name="Ogata H."/>
        </authorList>
    </citation>
    <scope>NUCLEOTIDE SEQUENCE [LARGE SCALE GENOMIC DNA]</scope>
    <source>
        <strain evidence="4">NIES 3700</strain>
    </source>
</reference>
<dbReference type="SUPFAM" id="SSF47473">
    <property type="entry name" value="EF-hand"/>
    <property type="match status" value="1"/>
</dbReference>
<comment type="caution">
    <text evidence="3">The sequence shown here is derived from an EMBL/GenBank/DDBJ whole genome shotgun (WGS) entry which is preliminary data.</text>
</comment>
<dbReference type="EMBL" id="BRXW01000734">
    <property type="protein sequence ID" value="GMH75735.1"/>
    <property type="molecule type" value="Genomic_DNA"/>
</dbReference>
<keyword evidence="1" id="KW-0106">Calcium</keyword>
<feature type="domain" description="EF-hand" evidence="2">
    <location>
        <begin position="42"/>
        <end position="77"/>
    </location>
</feature>
<dbReference type="InterPro" id="IPR011992">
    <property type="entry name" value="EF-hand-dom_pair"/>
</dbReference>
<proteinExistence type="predicted"/>
<dbReference type="PROSITE" id="PS00018">
    <property type="entry name" value="EF_HAND_1"/>
    <property type="match status" value="1"/>
</dbReference>
<dbReference type="Proteomes" id="UP001165122">
    <property type="component" value="Unassembled WGS sequence"/>
</dbReference>
<dbReference type="OrthoDB" id="191686at2759"/>
<name>A0A9W7ATI0_9STRA</name>
<dbReference type="InterPro" id="IPR018247">
    <property type="entry name" value="EF_Hand_1_Ca_BS"/>
</dbReference>
<organism evidence="3 4">
    <name type="scientific">Triparma laevis f. longispina</name>
    <dbReference type="NCBI Taxonomy" id="1714387"/>
    <lineage>
        <taxon>Eukaryota</taxon>
        <taxon>Sar</taxon>
        <taxon>Stramenopiles</taxon>
        <taxon>Ochrophyta</taxon>
        <taxon>Bolidophyceae</taxon>
        <taxon>Parmales</taxon>
        <taxon>Triparmaceae</taxon>
        <taxon>Triparma</taxon>
    </lineage>
</organism>